<evidence type="ECO:0000313" key="2">
    <source>
        <dbReference type="Proteomes" id="UP000003730"/>
    </source>
</evidence>
<evidence type="ECO:0000313" key="1">
    <source>
        <dbReference type="EMBL" id="EGV44857.1"/>
    </source>
</evidence>
<dbReference type="Proteomes" id="UP000003730">
    <property type="component" value="Unassembled WGS sequence"/>
</dbReference>
<dbReference type="EMBL" id="AFXZ01000002">
    <property type="protein sequence ID" value="EGV44857.1"/>
    <property type="molecule type" value="Genomic_DNA"/>
</dbReference>
<name>G2E9I3_9FLAO</name>
<dbReference type="InterPro" id="IPR013406">
    <property type="entry name" value="CHP02574_addiction_mod"/>
</dbReference>
<dbReference type="Pfam" id="PF09720">
    <property type="entry name" value="Unstab_antitox"/>
    <property type="match status" value="1"/>
</dbReference>
<gene>
    <name evidence="1" type="ORF">BZARG_194</name>
</gene>
<dbReference type="AlphaFoldDB" id="G2E9I3"/>
<accession>G2E9I3</accession>
<proteinExistence type="predicted"/>
<dbReference type="OrthoDB" id="770454at2"/>
<protein>
    <recommendedName>
        <fullName evidence="3">Addiction module protein</fullName>
    </recommendedName>
</protein>
<comment type="caution">
    <text evidence="1">The sequence shown here is derived from an EMBL/GenBank/DDBJ whole genome shotgun (WGS) entry which is preliminary data.</text>
</comment>
<dbReference type="eggNOG" id="ENOG503328G">
    <property type="taxonomic scope" value="Bacteria"/>
</dbReference>
<reference evidence="1 2" key="1">
    <citation type="journal article" date="2008" name="Int. J. Syst. Evol. Microbiol.">
        <title>Bizionia argentinensis sp. nov., isolated from surface marine water in Antarctica.</title>
        <authorList>
            <person name="Bercovich A."/>
            <person name="Vazquez S.C."/>
            <person name="Yankilevich P."/>
            <person name="Coria S.H."/>
            <person name="Foti M."/>
            <person name="Hernandez E."/>
            <person name="Vidal A."/>
            <person name="Ruberto L."/>
            <person name="Melo C."/>
            <person name="Marenssi S."/>
            <person name="Criscuolo M."/>
            <person name="Memoli M."/>
            <person name="Arguelles M."/>
            <person name="Mac Cormack W.P."/>
        </authorList>
    </citation>
    <scope>NUCLEOTIDE SEQUENCE [LARGE SCALE GENOMIC DNA]</scope>
    <source>
        <strain evidence="1 2">JUB59</strain>
    </source>
</reference>
<evidence type="ECO:0008006" key="3">
    <source>
        <dbReference type="Google" id="ProtNLM"/>
    </source>
</evidence>
<keyword evidence="2" id="KW-1185">Reference proteome</keyword>
<sequence>MDLEARKYQFIQELFNIHSESIIDTLERVMKREKEAYQALSAEHKMELDNRLKTYKNNPNDVLDWNDVKNDW</sequence>
<organism evidence="1 2">
    <name type="scientific">Bizionia argentinensis JUB59</name>
    <dbReference type="NCBI Taxonomy" id="1046627"/>
    <lineage>
        <taxon>Bacteria</taxon>
        <taxon>Pseudomonadati</taxon>
        <taxon>Bacteroidota</taxon>
        <taxon>Flavobacteriia</taxon>
        <taxon>Flavobacteriales</taxon>
        <taxon>Flavobacteriaceae</taxon>
        <taxon>Bizionia</taxon>
    </lineage>
</organism>
<dbReference type="RefSeq" id="WP_008634396.1">
    <property type="nucleotide sequence ID" value="NZ_AFXZ01000002.1"/>
</dbReference>